<evidence type="ECO:0000313" key="2">
    <source>
        <dbReference type="EMBL" id="MBE1593323.1"/>
    </source>
</evidence>
<dbReference type="EMBL" id="JADBEK010000001">
    <property type="protein sequence ID" value="MBE1593323.1"/>
    <property type="molecule type" value="Genomic_DNA"/>
</dbReference>
<protein>
    <submittedName>
        <fullName evidence="2">Membrane protein</fullName>
    </submittedName>
</protein>
<reference evidence="2 3" key="1">
    <citation type="submission" date="2020-10" db="EMBL/GenBank/DDBJ databases">
        <title>Sequencing the genomes of 1000 actinobacteria strains.</title>
        <authorList>
            <person name="Klenk H.-P."/>
        </authorList>
    </citation>
    <scope>NUCLEOTIDE SEQUENCE [LARGE SCALE GENOMIC DNA]</scope>
    <source>
        <strain evidence="2 3">DSM 43173</strain>
    </source>
</reference>
<comment type="caution">
    <text evidence="2">The sequence shown here is derived from an EMBL/GenBank/DDBJ whole genome shotgun (WGS) entry which is preliminary data.</text>
</comment>
<dbReference type="RefSeq" id="WP_192792697.1">
    <property type="nucleotide sequence ID" value="NZ_JADBEK010000001.1"/>
</dbReference>
<dbReference type="Proteomes" id="UP000633509">
    <property type="component" value="Unassembled WGS sequence"/>
</dbReference>
<accession>A0ABR9MLH0</accession>
<evidence type="ECO:0000313" key="3">
    <source>
        <dbReference type="Proteomes" id="UP000633509"/>
    </source>
</evidence>
<feature type="transmembrane region" description="Helical" evidence="1">
    <location>
        <begin position="92"/>
        <end position="112"/>
    </location>
</feature>
<keyword evidence="1" id="KW-0472">Membrane</keyword>
<proteinExistence type="predicted"/>
<evidence type="ECO:0000256" key="1">
    <source>
        <dbReference type="SAM" id="Phobius"/>
    </source>
</evidence>
<sequence length="135" mass="14722">MASYAQPGSITAAGFLLVLSALAWAPLVNDFLLQVMGLLLLVYVVFALLAIGGRRKARSIVTIAATLLMVQLLPFAWWGFTNSTPSSVGQDTAVVDILAIAASCAGLLLLYLRGNDAYFHNSEERRRLRRASRRR</sequence>
<name>A0ABR9MLH0_9ACTN</name>
<gene>
    <name evidence="2" type="ORF">H4W80_011581</name>
</gene>
<feature type="transmembrane region" description="Helical" evidence="1">
    <location>
        <begin position="60"/>
        <end position="80"/>
    </location>
</feature>
<keyword evidence="1" id="KW-1133">Transmembrane helix</keyword>
<keyword evidence="3" id="KW-1185">Reference proteome</keyword>
<keyword evidence="1" id="KW-0812">Transmembrane</keyword>
<organism evidence="2 3">
    <name type="scientific">Nonomuraea angiospora</name>
    <dbReference type="NCBI Taxonomy" id="46172"/>
    <lineage>
        <taxon>Bacteria</taxon>
        <taxon>Bacillati</taxon>
        <taxon>Actinomycetota</taxon>
        <taxon>Actinomycetes</taxon>
        <taxon>Streptosporangiales</taxon>
        <taxon>Streptosporangiaceae</taxon>
        <taxon>Nonomuraea</taxon>
    </lineage>
</organism>
<feature type="transmembrane region" description="Helical" evidence="1">
    <location>
        <begin position="33"/>
        <end position="53"/>
    </location>
</feature>